<evidence type="ECO:0000313" key="2">
    <source>
        <dbReference type="EMBL" id="MBK1697801.1"/>
    </source>
</evidence>
<keyword evidence="3" id="KW-1185">Reference proteome</keyword>
<dbReference type="InterPro" id="IPR007560">
    <property type="entry name" value="Restrct_endonuc_IV_Mrr"/>
</dbReference>
<dbReference type="SUPFAM" id="SSF52980">
    <property type="entry name" value="Restriction endonuclease-like"/>
    <property type="match status" value="1"/>
</dbReference>
<gene>
    <name evidence="2" type="ORF">CKO21_11175</name>
</gene>
<evidence type="ECO:0000313" key="3">
    <source>
        <dbReference type="Proteomes" id="UP000778970"/>
    </source>
</evidence>
<evidence type="ECO:0000259" key="1">
    <source>
        <dbReference type="Pfam" id="PF04471"/>
    </source>
</evidence>
<organism evidence="2 3">
    <name type="scientific">Rhodovibrio salinarum</name>
    <dbReference type="NCBI Taxonomy" id="1087"/>
    <lineage>
        <taxon>Bacteria</taxon>
        <taxon>Pseudomonadati</taxon>
        <taxon>Pseudomonadota</taxon>
        <taxon>Alphaproteobacteria</taxon>
        <taxon>Rhodospirillales</taxon>
        <taxon>Rhodovibrionaceae</taxon>
        <taxon>Rhodovibrio</taxon>
    </lineage>
</organism>
<reference evidence="2" key="1">
    <citation type="submission" date="2017-08" db="EMBL/GenBank/DDBJ databases">
        <authorList>
            <person name="Imhoff J.F."/>
            <person name="Rahn T."/>
            <person name="Kuenzel S."/>
            <person name="Neulinger S.C."/>
        </authorList>
    </citation>
    <scope>NUCLEOTIDE SEQUENCE</scope>
    <source>
        <strain evidence="2">DSM 9154</strain>
    </source>
</reference>
<dbReference type="InterPro" id="IPR011335">
    <property type="entry name" value="Restrct_endonuc-II-like"/>
</dbReference>
<feature type="domain" description="Restriction endonuclease type IV Mrr" evidence="1">
    <location>
        <begin position="165"/>
        <end position="270"/>
    </location>
</feature>
<dbReference type="EMBL" id="NRRE01000026">
    <property type="protein sequence ID" value="MBK1697801.1"/>
    <property type="molecule type" value="Genomic_DNA"/>
</dbReference>
<proteinExistence type="predicted"/>
<dbReference type="Proteomes" id="UP000778970">
    <property type="component" value="Unassembled WGS sequence"/>
</dbReference>
<dbReference type="AlphaFoldDB" id="A0A934QIS8"/>
<dbReference type="Gene3D" id="3.40.1350.10">
    <property type="match status" value="1"/>
</dbReference>
<reference evidence="2" key="2">
    <citation type="journal article" date="2020" name="Microorganisms">
        <title>Osmotic Adaptation and Compatible Solute Biosynthesis of Phototrophic Bacteria as Revealed from Genome Analyses.</title>
        <authorList>
            <person name="Imhoff J.F."/>
            <person name="Rahn T."/>
            <person name="Kunzel S."/>
            <person name="Keller A."/>
            <person name="Neulinger S.C."/>
        </authorList>
    </citation>
    <scope>NUCLEOTIDE SEQUENCE</scope>
    <source>
        <strain evidence="2">DSM 9154</strain>
    </source>
</reference>
<protein>
    <recommendedName>
        <fullName evidence="1">Restriction endonuclease type IV Mrr domain-containing protein</fullName>
    </recommendedName>
</protein>
<name>A0A934QIS8_9PROT</name>
<dbReference type="Pfam" id="PF04471">
    <property type="entry name" value="Mrr_cat"/>
    <property type="match status" value="1"/>
</dbReference>
<dbReference type="GO" id="GO:0004519">
    <property type="term" value="F:endonuclease activity"/>
    <property type="evidence" value="ECO:0007669"/>
    <property type="project" value="InterPro"/>
</dbReference>
<comment type="caution">
    <text evidence="2">The sequence shown here is derived from an EMBL/GenBank/DDBJ whole genome shotgun (WGS) entry which is preliminary data.</text>
</comment>
<dbReference type="GO" id="GO:0003677">
    <property type="term" value="F:DNA binding"/>
    <property type="evidence" value="ECO:0007669"/>
    <property type="project" value="InterPro"/>
</dbReference>
<sequence length="307" mass="35576">MPNSTFPSDIRSCMKDCILSVLWAKKDIYQFFYDAGCSNDELSVIEEFKKPEMARGKMVDLIFDQLLKRQDSGLGQYRAMLKSLLDWSHFDEYYFDKINKLDRNVANRNLEHLRQLVEIRDQKHRDNVKRRTSGPSDKLSRYNSLEELRSIFIELHEGKIKAQQRGYEFEKFLKRLAELENLQVTGSFRNKGEQIDGALKYDGENYIIEAKWQEKRASTEPLYAFASKVEGKMYGRGLFVSVAGFSPEPVKMLISGKAMKTILMDGEDIQLILEDQITLSKVLEKKIASAQIKGHIYVHPITEQPKV</sequence>
<dbReference type="InterPro" id="IPR011856">
    <property type="entry name" value="tRNA_endonuc-like_dom_sf"/>
</dbReference>
<accession>A0A934QIS8</accession>
<dbReference type="GO" id="GO:0009307">
    <property type="term" value="P:DNA restriction-modification system"/>
    <property type="evidence" value="ECO:0007669"/>
    <property type="project" value="InterPro"/>
</dbReference>